<organism evidence="1">
    <name type="scientific">Oikopleura dioica</name>
    <name type="common">Tunicate</name>
    <dbReference type="NCBI Taxonomy" id="34765"/>
    <lineage>
        <taxon>Eukaryota</taxon>
        <taxon>Metazoa</taxon>
        <taxon>Chordata</taxon>
        <taxon>Tunicata</taxon>
        <taxon>Appendicularia</taxon>
        <taxon>Copelata</taxon>
        <taxon>Oikopleuridae</taxon>
        <taxon>Oikopleura</taxon>
    </lineage>
</organism>
<dbReference type="InParanoid" id="E4XY71"/>
<dbReference type="Proteomes" id="UP000001307">
    <property type="component" value="Unassembled WGS sequence"/>
</dbReference>
<evidence type="ECO:0000313" key="2">
    <source>
        <dbReference type="Proteomes" id="UP000001307"/>
    </source>
</evidence>
<proteinExistence type="predicted"/>
<reference evidence="1" key="1">
    <citation type="journal article" date="2010" name="Science">
        <title>Plasticity of animal genome architecture unmasked by rapid evolution of a pelagic tunicate.</title>
        <authorList>
            <person name="Denoeud F."/>
            <person name="Henriet S."/>
            <person name="Mungpakdee S."/>
            <person name="Aury J.M."/>
            <person name="Da Silva C."/>
            <person name="Brinkmann H."/>
            <person name="Mikhaleva J."/>
            <person name="Olsen L.C."/>
            <person name="Jubin C."/>
            <person name="Canestro C."/>
            <person name="Bouquet J.M."/>
            <person name="Danks G."/>
            <person name="Poulain J."/>
            <person name="Campsteijn C."/>
            <person name="Adamski M."/>
            <person name="Cross I."/>
            <person name="Yadetie F."/>
            <person name="Muffato M."/>
            <person name="Louis A."/>
            <person name="Butcher S."/>
            <person name="Tsagkogeorga G."/>
            <person name="Konrad A."/>
            <person name="Singh S."/>
            <person name="Jensen M.F."/>
            <person name="Cong E.H."/>
            <person name="Eikeseth-Otteraa H."/>
            <person name="Noel B."/>
            <person name="Anthouard V."/>
            <person name="Porcel B.M."/>
            <person name="Kachouri-Lafond R."/>
            <person name="Nishino A."/>
            <person name="Ugolini M."/>
            <person name="Chourrout P."/>
            <person name="Nishida H."/>
            <person name="Aasland R."/>
            <person name="Huzurbazar S."/>
            <person name="Westhof E."/>
            <person name="Delsuc F."/>
            <person name="Lehrach H."/>
            <person name="Reinhardt R."/>
            <person name="Weissenbach J."/>
            <person name="Roy S.W."/>
            <person name="Artiguenave F."/>
            <person name="Postlethwait J.H."/>
            <person name="Manak J.R."/>
            <person name="Thompson E.M."/>
            <person name="Jaillon O."/>
            <person name="Du Pasquier L."/>
            <person name="Boudinot P."/>
            <person name="Liberles D.A."/>
            <person name="Volff J.N."/>
            <person name="Philippe H."/>
            <person name="Lenhard B."/>
            <person name="Roest Crollius H."/>
            <person name="Wincker P."/>
            <person name="Chourrout D."/>
        </authorList>
    </citation>
    <scope>NUCLEOTIDE SEQUENCE [LARGE SCALE GENOMIC DNA]</scope>
</reference>
<sequence length="142" mass="16404">MSCSDLNLLDTYASDTVTRAHAKHVNKMEKCEKVAMIVPEESIVSGTSRRVESCFSELKALKRSTSKIKARRIFVFAISKFNNMIKWLYTLPEERQIEFIELALIERAENERVSKQLMTDDLRKLFGIVADNQEILYAQELV</sequence>
<dbReference type="AlphaFoldDB" id="E4XY71"/>
<protein>
    <submittedName>
        <fullName evidence="1">Uncharacterized protein</fullName>
    </submittedName>
</protein>
<evidence type="ECO:0000313" key="1">
    <source>
        <dbReference type="EMBL" id="CBY14599.1"/>
    </source>
</evidence>
<name>E4XY71_OIKDI</name>
<dbReference type="EMBL" id="FN653311">
    <property type="protein sequence ID" value="CBY14599.1"/>
    <property type="molecule type" value="Genomic_DNA"/>
</dbReference>
<keyword evidence="2" id="KW-1185">Reference proteome</keyword>
<accession>E4XY71</accession>
<gene>
    <name evidence="1" type="ORF">GSOID_T00007633001</name>
</gene>